<feature type="region of interest" description="Disordered" evidence="1">
    <location>
        <begin position="81"/>
        <end position="103"/>
    </location>
</feature>
<dbReference type="EMBL" id="FUEG01000021">
    <property type="protein sequence ID" value="SJL13807.1"/>
    <property type="molecule type" value="Genomic_DNA"/>
</dbReference>
<gene>
    <name evidence="3" type="ORF">ARMOST_17255</name>
</gene>
<sequence>MPKLVFPLLTVPVLVAVFLAAFIAARSTGQTPEYTTASQAFTSSLMDSQESRATSPHKHLTNDYVVDDDDEVYDAYTAGTRSPVPTVFVSPVPDEPIRPTRPL</sequence>
<evidence type="ECO:0008006" key="5">
    <source>
        <dbReference type="Google" id="ProtNLM"/>
    </source>
</evidence>
<organism evidence="3 4">
    <name type="scientific">Armillaria ostoyae</name>
    <name type="common">Armillaria root rot fungus</name>
    <dbReference type="NCBI Taxonomy" id="47428"/>
    <lineage>
        <taxon>Eukaryota</taxon>
        <taxon>Fungi</taxon>
        <taxon>Dikarya</taxon>
        <taxon>Basidiomycota</taxon>
        <taxon>Agaricomycotina</taxon>
        <taxon>Agaricomycetes</taxon>
        <taxon>Agaricomycetidae</taxon>
        <taxon>Agaricales</taxon>
        <taxon>Marasmiineae</taxon>
        <taxon>Physalacriaceae</taxon>
        <taxon>Armillaria</taxon>
    </lineage>
</organism>
<name>A0A284RYL4_ARMOS</name>
<evidence type="ECO:0000256" key="2">
    <source>
        <dbReference type="SAM" id="SignalP"/>
    </source>
</evidence>
<accession>A0A284RYL4</accession>
<feature type="compositionally biased region" description="Low complexity" evidence="1">
    <location>
        <begin position="82"/>
        <end position="92"/>
    </location>
</feature>
<dbReference type="Proteomes" id="UP000219338">
    <property type="component" value="Unassembled WGS sequence"/>
</dbReference>
<evidence type="ECO:0000313" key="4">
    <source>
        <dbReference type="Proteomes" id="UP000219338"/>
    </source>
</evidence>
<dbReference type="AlphaFoldDB" id="A0A284RYL4"/>
<protein>
    <recommendedName>
        <fullName evidence="5">Secreted protein</fullName>
    </recommendedName>
</protein>
<keyword evidence="2" id="KW-0732">Signal</keyword>
<evidence type="ECO:0000313" key="3">
    <source>
        <dbReference type="EMBL" id="SJL13807.1"/>
    </source>
</evidence>
<feature type="signal peptide" evidence="2">
    <location>
        <begin position="1"/>
        <end position="29"/>
    </location>
</feature>
<proteinExistence type="predicted"/>
<keyword evidence="4" id="KW-1185">Reference proteome</keyword>
<evidence type="ECO:0000256" key="1">
    <source>
        <dbReference type="SAM" id="MobiDB-lite"/>
    </source>
</evidence>
<feature type="chain" id="PRO_5013080479" description="Secreted protein" evidence="2">
    <location>
        <begin position="30"/>
        <end position="103"/>
    </location>
</feature>
<reference evidence="4" key="1">
    <citation type="journal article" date="2017" name="Nat. Ecol. Evol.">
        <title>Genome expansion and lineage-specific genetic innovations in the forest pathogenic fungi Armillaria.</title>
        <authorList>
            <person name="Sipos G."/>
            <person name="Prasanna A.N."/>
            <person name="Walter M.C."/>
            <person name="O'Connor E."/>
            <person name="Balint B."/>
            <person name="Krizsan K."/>
            <person name="Kiss B."/>
            <person name="Hess J."/>
            <person name="Varga T."/>
            <person name="Slot J."/>
            <person name="Riley R."/>
            <person name="Boka B."/>
            <person name="Rigling D."/>
            <person name="Barry K."/>
            <person name="Lee J."/>
            <person name="Mihaltcheva S."/>
            <person name="LaButti K."/>
            <person name="Lipzen A."/>
            <person name="Waldron R."/>
            <person name="Moloney N.M."/>
            <person name="Sperisen C."/>
            <person name="Kredics L."/>
            <person name="Vagvoelgyi C."/>
            <person name="Patrignani A."/>
            <person name="Fitzpatrick D."/>
            <person name="Nagy I."/>
            <person name="Doyle S."/>
            <person name="Anderson J.B."/>
            <person name="Grigoriev I.V."/>
            <person name="Gueldener U."/>
            <person name="Muensterkoetter M."/>
            <person name="Nagy L.G."/>
        </authorList>
    </citation>
    <scope>NUCLEOTIDE SEQUENCE [LARGE SCALE GENOMIC DNA]</scope>
    <source>
        <strain evidence="4">C18/9</strain>
    </source>
</reference>